<keyword evidence="4 6" id="KW-1133">Transmembrane helix</keyword>
<feature type="transmembrane region" description="Helical" evidence="6">
    <location>
        <begin position="36"/>
        <end position="57"/>
    </location>
</feature>
<dbReference type="AlphaFoldDB" id="A0A7H0SM27"/>
<evidence type="ECO:0000256" key="2">
    <source>
        <dbReference type="ARBA" id="ARBA00022475"/>
    </source>
</evidence>
<evidence type="ECO:0000256" key="1">
    <source>
        <dbReference type="ARBA" id="ARBA00004651"/>
    </source>
</evidence>
<dbReference type="EMBL" id="CP046884">
    <property type="protein sequence ID" value="QNQ89602.1"/>
    <property type="molecule type" value="Genomic_DNA"/>
</dbReference>
<gene>
    <name evidence="7" type="ORF">GP475_02340</name>
</gene>
<feature type="transmembrane region" description="Helical" evidence="6">
    <location>
        <begin position="165"/>
        <end position="184"/>
    </location>
</feature>
<feature type="transmembrane region" description="Helical" evidence="6">
    <location>
        <begin position="317"/>
        <end position="343"/>
    </location>
</feature>
<feature type="transmembrane region" description="Helical" evidence="6">
    <location>
        <begin position="69"/>
        <end position="91"/>
    </location>
</feature>
<dbReference type="SUPFAM" id="SSF103473">
    <property type="entry name" value="MFS general substrate transporter"/>
    <property type="match status" value="1"/>
</dbReference>
<dbReference type="Proteomes" id="UP000516320">
    <property type="component" value="Chromosome"/>
</dbReference>
<dbReference type="RefSeq" id="WP_187975055.1">
    <property type="nucleotide sequence ID" value="NZ_CP046884.1"/>
</dbReference>
<feature type="transmembrane region" description="Helical" evidence="6">
    <location>
        <begin position="355"/>
        <end position="375"/>
    </location>
</feature>
<evidence type="ECO:0000256" key="3">
    <source>
        <dbReference type="ARBA" id="ARBA00022692"/>
    </source>
</evidence>
<dbReference type="GO" id="GO:0022857">
    <property type="term" value="F:transmembrane transporter activity"/>
    <property type="evidence" value="ECO:0007669"/>
    <property type="project" value="InterPro"/>
</dbReference>
<dbReference type="Gene3D" id="1.20.1250.20">
    <property type="entry name" value="MFS general substrate transporter like domains"/>
    <property type="match status" value="1"/>
</dbReference>
<keyword evidence="2" id="KW-1003">Cell membrane</keyword>
<accession>A0A7H0SM27</accession>
<organism evidence="7 8">
    <name type="scientific">Corynebacterium poyangense</name>
    <dbReference type="NCBI Taxonomy" id="2684405"/>
    <lineage>
        <taxon>Bacteria</taxon>
        <taxon>Bacillati</taxon>
        <taxon>Actinomycetota</taxon>
        <taxon>Actinomycetes</taxon>
        <taxon>Mycobacteriales</taxon>
        <taxon>Corynebacteriaceae</taxon>
        <taxon>Corynebacterium</taxon>
    </lineage>
</organism>
<dbReference type="KEGG" id="cpoy:GP475_02340"/>
<dbReference type="PANTHER" id="PTHR23513">
    <property type="entry name" value="INTEGRAL MEMBRANE EFFLUX PROTEIN-RELATED"/>
    <property type="match status" value="1"/>
</dbReference>
<evidence type="ECO:0000256" key="4">
    <source>
        <dbReference type="ARBA" id="ARBA00022989"/>
    </source>
</evidence>
<reference evidence="7 8" key="1">
    <citation type="submission" date="2019-12" db="EMBL/GenBank/DDBJ databases">
        <title>Corynebacterium sp. nov., isolated from feces of the Anser Albifrons in China.</title>
        <authorList>
            <person name="Liu Q."/>
        </authorList>
    </citation>
    <scope>NUCLEOTIDE SEQUENCE [LARGE SCALE GENOMIC DNA]</scope>
    <source>
        <strain evidence="7 8">4H37-19</strain>
    </source>
</reference>
<feature type="transmembrane region" description="Helical" evidence="6">
    <location>
        <begin position="381"/>
        <end position="404"/>
    </location>
</feature>
<sequence>MNRIERYYVSSNMLDAFAGSAAGLITQLVVVNQLGFVGTELGILNSLSVILYLVSAVPIGKIVDTLPPVTVLISALTLKLVLLTTLAYLYLSAGLSFWTILILQVLQSLVGIFIDNSQIITAVSIQNAEGNAKLVPRLESADKAIGIVAPGVVALIAAGELYGEGYIGAAVLALSALSLIVFPVRKALQQSAYVGREKNPHQGDEDEHGGSLLTGFRLIVHNKECLVPVLLIAAGNLGLAFIDSPKTLFLLREVNMDPSGFSSLNIVSATAGLLASFGAVRLIEHFKFAALITLATLGQVLSTLAFLSIVVLHAPVFIFAAISTALWSVSIVLINVSAMNFFVSKLPQGKIGIGLSSMRTSVMFVVPLGALVGGYCADHAGYAVSSLIWCLIAFITFLIGASLLSKRQTSIAVES</sequence>
<keyword evidence="5 6" id="KW-0472">Membrane</keyword>
<dbReference type="InterPro" id="IPR036259">
    <property type="entry name" value="MFS_trans_sf"/>
</dbReference>
<feature type="transmembrane region" description="Helical" evidence="6">
    <location>
        <begin position="290"/>
        <end position="311"/>
    </location>
</feature>
<protein>
    <submittedName>
        <fullName evidence="7">MFS transporter</fullName>
    </submittedName>
</protein>
<feature type="transmembrane region" description="Helical" evidence="6">
    <location>
        <begin position="262"/>
        <end position="283"/>
    </location>
</feature>
<feature type="transmembrane region" description="Helical" evidence="6">
    <location>
        <begin position="141"/>
        <end position="159"/>
    </location>
</feature>
<evidence type="ECO:0000256" key="6">
    <source>
        <dbReference type="SAM" id="Phobius"/>
    </source>
</evidence>
<dbReference type="InterPro" id="IPR011701">
    <property type="entry name" value="MFS"/>
</dbReference>
<dbReference type="Pfam" id="PF07690">
    <property type="entry name" value="MFS_1"/>
    <property type="match status" value="1"/>
</dbReference>
<keyword evidence="3 6" id="KW-0812">Transmembrane</keyword>
<dbReference type="PANTHER" id="PTHR23513:SF6">
    <property type="entry name" value="MAJOR FACILITATOR SUPERFAMILY ASSOCIATED DOMAIN-CONTAINING PROTEIN"/>
    <property type="match status" value="1"/>
</dbReference>
<evidence type="ECO:0000256" key="5">
    <source>
        <dbReference type="ARBA" id="ARBA00023136"/>
    </source>
</evidence>
<dbReference type="GO" id="GO:0005886">
    <property type="term" value="C:plasma membrane"/>
    <property type="evidence" value="ECO:0007669"/>
    <property type="project" value="UniProtKB-SubCell"/>
</dbReference>
<proteinExistence type="predicted"/>
<name>A0A7H0SM27_9CORY</name>
<feature type="transmembrane region" description="Helical" evidence="6">
    <location>
        <begin position="225"/>
        <end position="242"/>
    </location>
</feature>
<comment type="subcellular location">
    <subcellularLocation>
        <location evidence="1">Cell membrane</location>
        <topology evidence="1">Multi-pass membrane protein</topology>
    </subcellularLocation>
</comment>
<evidence type="ECO:0000313" key="8">
    <source>
        <dbReference type="Proteomes" id="UP000516320"/>
    </source>
</evidence>
<evidence type="ECO:0000313" key="7">
    <source>
        <dbReference type="EMBL" id="QNQ89602.1"/>
    </source>
</evidence>
<feature type="transmembrane region" description="Helical" evidence="6">
    <location>
        <begin position="12"/>
        <end position="30"/>
    </location>
</feature>
<keyword evidence="8" id="KW-1185">Reference proteome</keyword>
<feature type="transmembrane region" description="Helical" evidence="6">
    <location>
        <begin position="97"/>
        <end position="114"/>
    </location>
</feature>